<dbReference type="KEGG" id="maqe:RJ40_10715"/>
<evidence type="ECO:0000313" key="3">
    <source>
        <dbReference type="Proteomes" id="UP001042704"/>
    </source>
</evidence>
<evidence type="ECO:0000259" key="1">
    <source>
        <dbReference type="Pfam" id="PF04230"/>
    </source>
</evidence>
<dbReference type="Pfam" id="PF04230">
    <property type="entry name" value="PS_pyruv_trans"/>
    <property type="match status" value="1"/>
</dbReference>
<dbReference type="InterPro" id="IPR007345">
    <property type="entry name" value="Polysacch_pyruvyl_Trfase"/>
</dbReference>
<keyword evidence="2" id="KW-0808">Transferase</keyword>
<keyword evidence="3" id="KW-1185">Reference proteome</keyword>
<feature type="domain" description="Polysaccharide pyruvyl transferase" evidence="1">
    <location>
        <begin position="82"/>
        <end position="351"/>
    </location>
</feature>
<dbReference type="AlphaFoldDB" id="A0A8A3S7M4"/>
<evidence type="ECO:0000313" key="2">
    <source>
        <dbReference type="EMBL" id="QSZ67933.1"/>
    </source>
</evidence>
<reference evidence="2" key="1">
    <citation type="journal article" date="2001" name="Int. J. Syst. Evol. Microbiol.">
        <title>Methanofollis aquaemaris sp. nov., a methanogen isolated from an aquaculture fish pond.</title>
        <authorList>
            <person name="Lai M.C."/>
            <person name="Chen S.C."/>
        </authorList>
    </citation>
    <scope>NUCLEOTIDE SEQUENCE</scope>
    <source>
        <strain evidence="2">N2F9704</strain>
    </source>
</reference>
<dbReference type="PANTHER" id="PTHR36836">
    <property type="entry name" value="COLANIC ACID BIOSYNTHESIS PROTEIN WCAK"/>
    <property type="match status" value="1"/>
</dbReference>
<dbReference type="PANTHER" id="PTHR36836:SF1">
    <property type="entry name" value="COLANIC ACID BIOSYNTHESIS PROTEIN WCAK"/>
    <property type="match status" value="1"/>
</dbReference>
<name>A0A8A3S7M4_9EURY</name>
<sequence length="419" mass="48471">MKNYLITGASVRSKGAEAMVFETYRKIMEIDPNNKISLLSTNPKYDISVINKASKSVDIEVLSSLSPRHVKNRYLNSGVSLLFLVRDLLSIILNKVVLCHFNLQIQYKLPHIRHIDTCDCILQIAGISFSKDFRRISALYWAEQMLIAKIMGKKYFCMPQSIGPSDDWFINFCAKCGLNNVTYIMPRGEKSIEYLKRLHLRNPHIQFVPDLAFAFPNPSNDEDQEIYSRYRLDPSKKYVSVLFNTHLYTWGGMPIVKMLSAVIDTMIESKGYHVILIAHEVDDQGKIDDRYINNIIFNQCKNKDDILNIQDDLRANEIKSLLKCCDFTLCSRFHGMVSSLKVGVVPIVVGWADKYFEIMELFELEHLVVDYSNCSTKDIEERISYVISHNTELKEHIQRFMPRYENSSETMKEIVMNNV</sequence>
<accession>A0A8A3S7M4</accession>
<organism evidence="2 3">
    <name type="scientific">Methanofollis aquaemaris</name>
    <dbReference type="NCBI Taxonomy" id="126734"/>
    <lineage>
        <taxon>Archaea</taxon>
        <taxon>Methanobacteriati</taxon>
        <taxon>Methanobacteriota</taxon>
        <taxon>Stenosarchaea group</taxon>
        <taxon>Methanomicrobia</taxon>
        <taxon>Methanomicrobiales</taxon>
        <taxon>Methanomicrobiaceae</taxon>
        <taxon>Methanofollis</taxon>
    </lineage>
</organism>
<dbReference type="Proteomes" id="UP001042704">
    <property type="component" value="Chromosome"/>
</dbReference>
<dbReference type="EMBL" id="CP036172">
    <property type="protein sequence ID" value="QSZ67933.1"/>
    <property type="molecule type" value="Genomic_DNA"/>
</dbReference>
<protein>
    <submittedName>
        <fullName evidence="2">Polysaccharide pyruvyl transferase family protein</fullName>
    </submittedName>
</protein>
<reference evidence="2" key="2">
    <citation type="submission" date="2019-02" db="EMBL/GenBank/DDBJ databases">
        <authorList>
            <person name="Chen S.-C."/>
            <person name="Chien H.-H."/>
            <person name="Lai M.-C."/>
        </authorList>
    </citation>
    <scope>NUCLEOTIDE SEQUENCE</scope>
    <source>
        <strain evidence="2">N2F9704</strain>
    </source>
</reference>
<dbReference type="RefSeq" id="WP_265580854.1">
    <property type="nucleotide sequence ID" value="NZ_CP036172.1"/>
</dbReference>
<dbReference type="GO" id="GO:0016740">
    <property type="term" value="F:transferase activity"/>
    <property type="evidence" value="ECO:0007669"/>
    <property type="project" value="UniProtKB-KW"/>
</dbReference>
<proteinExistence type="predicted"/>
<gene>
    <name evidence="2" type="ORF">RJ40_10715</name>
</gene>
<dbReference type="GeneID" id="76424840"/>